<organism evidence="1 2">
    <name type="scientific">Hathewaya limosa</name>
    <name type="common">Clostridium limosum</name>
    <dbReference type="NCBI Taxonomy" id="1536"/>
    <lineage>
        <taxon>Bacteria</taxon>
        <taxon>Bacillati</taxon>
        <taxon>Bacillota</taxon>
        <taxon>Clostridia</taxon>
        <taxon>Eubacteriales</taxon>
        <taxon>Clostridiaceae</taxon>
        <taxon>Hathewaya</taxon>
    </lineage>
</organism>
<sequence length="222" mass="25874">MRRKKLFIISLVLIFILQCNIVFCYSTQKNTDIKNLINSGYMNNVKEYERIRFHISNTNNLNKNIIELQNIFLKERVKLNYCSNENIIDNDKINTANLYIKKKGESFAFVINLCIKQDNEKISKSILRQILKSFNLNMADIKVCRNIKAKLNNEVNIEVLKNKSEKYLKNNGYNINSIKLNNGFSTKVSQGGNREQGFYYSLCKYSSGNYIVIGDPEIFISY</sequence>
<protein>
    <recommendedName>
        <fullName evidence="3">Lipoprotein</fullName>
    </recommendedName>
</protein>
<gene>
    <name evidence="1" type="ORF">QOZ93_000107</name>
</gene>
<dbReference type="RefSeq" id="WP_307354711.1">
    <property type="nucleotide sequence ID" value="NZ_BAAACJ010000024.1"/>
</dbReference>
<evidence type="ECO:0000313" key="1">
    <source>
        <dbReference type="EMBL" id="MDQ0478406.1"/>
    </source>
</evidence>
<name>A0ABU0JQ77_HATLI</name>
<accession>A0ABU0JQ77</accession>
<proteinExistence type="predicted"/>
<reference evidence="1 2" key="1">
    <citation type="submission" date="2023-07" db="EMBL/GenBank/DDBJ databases">
        <title>Genomic Encyclopedia of Type Strains, Phase IV (KMG-IV): sequencing the most valuable type-strain genomes for metagenomic binning, comparative biology and taxonomic classification.</title>
        <authorList>
            <person name="Goeker M."/>
        </authorList>
    </citation>
    <scope>NUCLEOTIDE SEQUENCE [LARGE SCALE GENOMIC DNA]</scope>
    <source>
        <strain evidence="1 2">DSM 1400</strain>
    </source>
</reference>
<dbReference type="EMBL" id="JAUSWN010000001">
    <property type="protein sequence ID" value="MDQ0478406.1"/>
    <property type="molecule type" value="Genomic_DNA"/>
</dbReference>
<keyword evidence="2" id="KW-1185">Reference proteome</keyword>
<comment type="caution">
    <text evidence="1">The sequence shown here is derived from an EMBL/GenBank/DDBJ whole genome shotgun (WGS) entry which is preliminary data.</text>
</comment>
<evidence type="ECO:0000313" key="2">
    <source>
        <dbReference type="Proteomes" id="UP001224418"/>
    </source>
</evidence>
<evidence type="ECO:0008006" key="3">
    <source>
        <dbReference type="Google" id="ProtNLM"/>
    </source>
</evidence>
<dbReference type="Proteomes" id="UP001224418">
    <property type="component" value="Unassembled WGS sequence"/>
</dbReference>